<protein>
    <submittedName>
        <fullName evidence="4">Lipocalin-15-like</fullName>
    </submittedName>
</protein>
<dbReference type="PROSITE" id="PS00213">
    <property type="entry name" value="LIPOCALIN"/>
    <property type="match status" value="1"/>
</dbReference>
<organism evidence="4 5">
    <name type="scientific">Coturnix japonica</name>
    <name type="common">Japanese quail</name>
    <name type="synonym">Coturnix coturnix japonica</name>
    <dbReference type="NCBI Taxonomy" id="93934"/>
    <lineage>
        <taxon>Eukaryota</taxon>
        <taxon>Metazoa</taxon>
        <taxon>Chordata</taxon>
        <taxon>Craniata</taxon>
        <taxon>Vertebrata</taxon>
        <taxon>Euteleostomi</taxon>
        <taxon>Archelosauria</taxon>
        <taxon>Archosauria</taxon>
        <taxon>Dinosauria</taxon>
        <taxon>Saurischia</taxon>
        <taxon>Theropoda</taxon>
        <taxon>Coelurosauria</taxon>
        <taxon>Aves</taxon>
        <taxon>Neognathae</taxon>
        <taxon>Galloanserae</taxon>
        <taxon>Galliformes</taxon>
        <taxon>Phasianidae</taxon>
        <taxon>Perdicinae</taxon>
        <taxon>Coturnix</taxon>
    </lineage>
</organism>
<evidence type="ECO:0000313" key="4">
    <source>
        <dbReference type="Ensembl" id="ENSCJPP00005019499.1"/>
    </source>
</evidence>
<reference evidence="4" key="1">
    <citation type="submission" date="2015-11" db="EMBL/GenBank/DDBJ databases">
        <authorList>
            <consortium name="International Coturnix japonica Genome Analysis Consortium"/>
            <person name="Warren W."/>
            <person name="Burt D.W."/>
            <person name="Antin P.B."/>
            <person name="Lanford R."/>
            <person name="Gros J."/>
            <person name="Wilson R.K."/>
        </authorList>
    </citation>
    <scope>NUCLEOTIDE SEQUENCE [LARGE SCALE GENOMIC DNA]</scope>
</reference>
<dbReference type="Ensembl" id="ENSCJPT00005027002.1">
    <property type="protein sequence ID" value="ENSCJPP00005019499.1"/>
    <property type="gene ID" value="ENSCJPG00005015800.1"/>
</dbReference>
<comment type="similarity">
    <text evidence="1 2">Belongs to the calycin superfamily. Lipocalin family.</text>
</comment>
<dbReference type="PRINTS" id="PR00179">
    <property type="entry name" value="LIPOCALIN"/>
</dbReference>
<dbReference type="Proteomes" id="UP000694412">
    <property type="component" value="Chromosome 17"/>
</dbReference>
<evidence type="ECO:0000256" key="1">
    <source>
        <dbReference type="ARBA" id="ARBA00006889"/>
    </source>
</evidence>
<dbReference type="GO" id="GO:0036094">
    <property type="term" value="F:small molecule binding"/>
    <property type="evidence" value="ECO:0007669"/>
    <property type="project" value="InterPro"/>
</dbReference>
<dbReference type="AlphaFoldDB" id="A0A8C2YE00"/>
<sequence length="232" mass="25900">MGTTYHCSCVTYCIKWGVWGVLPAVGAIKVGAGKGSTMQPLLQHPDPEVRMTAVLPSLVLTLLCLMRAGAEVPVQLDFDPKKFAGMWHIMAAVSNCPVFLSMKDKMTSSVSTISFTPEGHMAMETVLPLPEECKKISMLFQRSGQAGHYISTEKGEKRDLRVMDTDYEHYAIVYSQLIDSQKPSTALQLYTRNQDVSSHLLQKFKELFHSMGLTEDMLVVMPHSDRCTKTHK</sequence>
<dbReference type="KEGG" id="cjo:107321658"/>
<dbReference type="PRINTS" id="PR01254">
    <property type="entry name" value="PGNDSYNTHASE"/>
</dbReference>
<proteinExistence type="inferred from homology"/>
<dbReference type="InterPro" id="IPR000566">
    <property type="entry name" value="Lipocln_cytosolic_FA-bd_dom"/>
</dbReference>
<feature type="domain" description="Lipocalin/cytosolic fatty-acid binding" evidence="3">
    <location>
        <begin position="84"/>
        <end position="225"/>
    </location>
</feature>
<evidence type="ECO:0000256" key="2">
    <source>
        <dbReference type="RuleBase" id="RU003695"/>
    </source>
</evidence>
<dbReference type="Pfam" id="PF00061">
    <property type="entry name" value="Lipocalin"/>
    <property type="match status" value="1"/>
</dbReference>
<dbReference type="Gene3D" id="2.40.128.20">
    <property type="match status" value="1"/>
</dbReference>
<dbReference type="PANTHER" id="PTHR11430:SF77">
    <property type="entry name" value="LIPOCALIN-LIKE 1 PROTEIN"/>
    <property type="match status" value="1"/>
</dbReference>
<dbReference type="InterPro" id="IPR012674">
    <property type="entry name" value="Calycin"/>
</dbReference>
<evidence type="ECO:0000259" key="3">
    <source>
        <dbReference type="Pfam" id="PF00061"/>
    </source>
</evidence>
<reference evidence="4" key="3">
    <citation type="submission" date="2025-09" db="UniProtKB">
        <authorList>
            <consortium name="Ensembl"/>
        </authorList>
    </citation>
    <scope>IDENTIFICATION</scope>
</reference>
<gene>
    <name evidence="4" type="primary">LOC107321658</name>
</gene>
<dbReference type="GeneID" id="107321658"/>
<dbReference type="InterPro" id="IPR022272">
    <property type="entry name" value="Lipocalin_CS"/>
</dbReference>
<keyword evidence="5" id="KW-1185">Reference proteome</keyword>
<name>A0A8C2YE00_COTJA</name>
<evidence type="ECO:0000313" key="5">
    <source>
        <dbReference type="Proteomes" id="UP000694412"/>
    </source>
</evidence>
<dbReference type="RefSeq" id="XP_015734287.2">
    <property type="nucleotide sequence ID" value="XM_015878801.2"/>
</dbReference>
<dbReference type="OrthoDB" id="9627583at2759"/>
<reference evidence="4" key="2">
    <citation type="submission" date="2025-08" db="UniProtKB">
        <authorList>
            <consortium name="Ensembl"/>
        </authorList>
    </citation>
    <scope>IDENTIFICATION</scope>
</reference>
<accession>A0A8C2YE00</accession>
<dbReference type="PANTHER" id="PTHR11430">
    <property type="entry name" value="LIPOCALIN"/>
    <property type="match status" value="1"/>
</dbReference>
<dbReference type="InterPro" id="IPR002345">
    <property type="entry name" value="Lipocalin"/>
</dbReference>
<dbReference type="GeneTree" id="ENSGT01050000244868"/>
<dbReference type="SUPFAM" id="SSF50814">
    <property type="entry name" value="Lipocalins"/>
    <property type="match status" value="1"/>
</dbReference>